<feature type="transmembrane region" description="Helical" evidence="4">
    <location>
        <begin position="111"/>
        <end position="132"/>
    </location>
</feature>
<dbReference type="EMBL" id="LT962688">
    <property type="protein sequence ID" value="SOR32189.1"/>
    <property type="molecule type" value="Genomic_DNA"/>
</dbReference>
<evidence type="ECO:0000256" key="2">
    <source>
        <dbReference type="ARBA" id="ARBA00022989"/>
    </source>
</evidence>
<sequence length="413" mass="42577">MPQTGDCQTPNRMNSGLERVTTLILAVAAGLSVANVYYAQPLLDAMARDFRISPGAIGLVVTLTQVGYGLGLILIVPLGDRVDRRRLVLIQGALSVIALLAVATAEMEAMLFAGMAAVGLLAVVVQVLVAFAATLARPAEQGRAIGTVTSGIVAGILAARFVAGTVADLGGWRAVYLTSAGLTLMMLGLLALTLPRHPAPDRAGSYAAALRSIPTLFLQDPILLVRGILALLVFAAFSAFWTAMVLPLSAAPFAYSHTQIGLFGLLGLAGAFAATAAGRLADRGLGQWTTGLALVVLLVSWGPIALLAQSIPLLLVGVVLLDLAVQAVHVTNQSILFARHPEARSRLVGGYMVFYAVGSAIGAIGATTAYAHAGWLGVSALGAAFSIIALGVWASSSSLHRSIQGKLGTSMRL</sequence>
<feature type="transmembrane region" description="Helical" evidence="4">
    <location>
        <begin position="288"/>
        <end position="308"/>
    </location>
</feature>
<dbReference type="PANTHER" id="PTHR42910:SF1">
    <property type="entry name" value="MAJOR FACILITATOR SUPERFAMILY (MFS) PROFILE DOMAIN-CONTAINING PROTEIN"/>
    <property type="match status" value="1"/>
</dbReference>
<evidence type="ECO:0000313" key="6">
    <source>
        <dbReference type="EMBL" id="SOR32189.1"/>
    </source>
</evidence>
<protein>
    <submittedName>
        <fullName evidence="6">Major facilitator superfamily transport protein</fullName>
    </submittedName>
</protein>
<keyword evidence="1 4" id="KW-0812">Transmembrane</keyword>
<evidence type="ECO:0000256" key="4">
    <source>
        <dbReference type="SAM" id="Phobius"/>
    </source>
</evidence>
<feature type="transmembrane region" description="Helical" evidence="4">
    <location>
        <begin position="223"/>
        <end position="248"/>
    </location>
</feature>
<feature type="transmembrane region" description="Helical" evidence="4">
    <location>
        <begin position="144"/>
        <end position="163"/>
    </location>
</feature>
<feature type="transmembrane region" description="Helical" evidence="4">
    <location>
        <begin position="348"/>
        <end position="367"/>
    </location>
</feature>
<dbReference type="AlphaFoldDB" id="A0A2N9AXY9"/>
<organism evidence="6 7">
    <name type="scientific">Methylorubrum extorquens</name>
    <name type="common">Methylobacterium dichloromethanicum</name>
    <name type="synonym">Methylobacterium extorquens</name>
    <dbReference type="NCBI Taxonomy" id="408"/>
    <lineage>
        <taxon>Bacteria</taxon>
        <taxon>Pseudomonadati</taxon>
        <taxon>Pseudomonadota</taxon>
        <taxon>Alphaproteobacteria</taxon>
        <taxon>Hyphomicrobiales</taxon>
        <taxon>Methylobacteriaceae</taxon>
        <taxon>Methylorubrum</taxon>
    </lineage>
</organism>
<dbReference type="Proteomes" id="UP000233769">
    <property type="component" value="Chromosome tk0001"/>
</dbReference>
<dbReference type="CDD" id="cd17324">
    <property type="entry name" value="MFS_NepI_like"/>
    <property type="match status" value="1"/>
</dbReference>
<dbReference type="InterPro" id="IPR011701">
    <property type="entry name" value="MFS"/>
</dbReference>
<feature type="transmembrane region" description="Helical" evidence="4">
    <location>
        <begin position="175"/>
        <end position="194"/>
    </location>
</feature>
<gene>
    <name evidence="6" type="ORF">TK0001_5623</name>
</gene>
<feature type="transmembrane region" description="Helical" evidence="4">
    <location>
        <begin position="87"/>
        <end position="105"/>
    </location>
</feature>
<dbReference type="Pfam" id="PF07690">
    <property type="entry name" value="MFS_1"/>
    <property type="match status" value="1"/>
</dbReference>
<accession>A0A2N9AXY9</accession>
<evidence type="ECO:0000313" key="7">
    <source>
        <dbReference type="Proteomes" id="UP000233769"/>
    </source>
</evidence>
<feature type="transmembrane region" description="Helical" evidence="4">
    <location>
        <begin position="314"/>
        <end position="336"/>
    </location>
</feature>
<dbReference type="PROSITE" id="PS50850">
    <property type="entry name" value="MFS"/>
    <property type="match status" value="1"/>
</dbReference>
<dbReference type="PANTHER" id="PTHR42910">
    <property type="entry name" value="TRANSPORTER SCO4007-RELATED"/>
    <property type="match status" value="1"/>
</dbReference>
<proteinExistence type="predicted"/>
<feature type="transmembrane region" description="Helical" evidence="4">
    <location>
        <begin position="373"/>
        <end position="394"/>
    </location>
</feature>
<dbReference type="Gene3D" id="1.20.1250.20">
    <property type="entry name" value="MFS general substrate transporter like domains"/>
    <property type="match status" value="1"/>
</dbReference>
<dbReference type="GO" id="GO:0022857">
    <property type="term" value="F:transmembrane transporter activity"/>
    <property type="evidence" value="ECO:0007669"/>
    <property type="project" value="InterPro"/>
</dbReference>
<dbReference type="SUPFAM" id="SSF103473">
    <property type="entry name" value="MFS general substrate transporter"/>
    <property type="match status" value="1"/>
</dbReference>
<feature type="transmembrane region" description="Helical" evidence="4">
    <location>
        <begin position="260"/>
        <end position="281"/>
    </location>
</feature>
<feature type="transmembrane region" description="Helical" evidence="4">
    <location>
        <begin position="52"/>
        <end position="75"/>
    </location>
</feature>
<evidence type="ECO:0000256" key="1">
    <source>
        <dbReference type="ARBA" id="ARBA00022692"/>
    </source>
</evidence>
<dbReference type="InterPro" id="IPR036259">
    <property type="entry name" value="MFS_trans_sf"/>
</dbReference>
<evidence type="ECO:0000256" key="3">
    <source>
        <dbReference type="ARBA" id="ARBA00023136"/>
    </source>
</evidence>
<name>A0A2N9AXY9_METEX</name>
<feature type="transmembrane region" description="Helical" evidence="4">
    <location>
        <begin position="20"/>
        <end position="40"/>
    </location>
</feature>
<feature type="domain" description="Major facilitator superfamily (MFS) profile" evidence="5">
    <location>
        <begin position="21"/>
        <end position="397"/>
    </location>
</feature>
<dbReference type="InterPro" id="IPR020846">
    <property type="entry name" value="MFS_dom"/>
</dbReference>
<keyword evidence="2 4" id="KW-1133">Transmembrane helix</keyword>
<keyword evidence="3 4" id="KW-0472">Membrane</keyword>
<evidence type="ECO:0000259" key="5">
    <source>
        <dbReference type="PROSITE" id="PS50850"/>
    </source>
</evidence>
<reference evidence="7" key="1">
    <citation type="submission" date="2017-10" db="EMBL/GenBank/DDBJ databases">
        <authorList>
            <person name="Regsiter A."/>
            <person name="William W."/>
        </authorList>
    </citation>
    <scope>NUCLEOTIDE SEQUENCE [LARGE SCALE GENOMIC DNA]</scope>
</reference>